<feature type="region of interest" description="Disordered" evidence="1">
    <location>
        <begin position="83"/>
        <end position="103"/>
    </location>
</feature>
<feature type="compositionally biased region" description="Basic and acidic residues" evidence="1">
    <location>
        <begin position="120"/>
        <end position="131"/>
    </location>
</feature>
<feature type="compositionally biased region" description="Basic and acidic residues" evidence="1">
    <location>
        <begin position="149"/>
        <end position="165"/>
    </location>
</feature>
<name>A0A8T3CV52_9TELE</name>
<evidence type="ECO:0000313" key="2">
    <source>
        <dbReference type="EMBL" id="KAI1887482.1"/>
    </source>
</evidence>
<dbReference type="AlphaFoldDB" id="A0A8T3CV52"/>
<comment type="caution">
    <text evidence="2">The sequence shown here is derived from an EMBL/GenBank/DDBJ whole genome shotgun (WGS) entry which is preliminary data.</text>
</comment>
<feature type="compositionally biased region" description="Acidic residues" evidence="1">
    <location>
        <begin position="226"/>
        <end position="243"/>
    </location>
</feature>
<proteinExistence type="predicted"/>
<feature type="compositionally biased region" description="Basic and acidic residues" evidence="1">
    <location>
        <begin position="267"/>
        <end position="282"/>
    </location>
</feature>
<keyword evidence="3" id="KW-1185">Reference proteome</keyword>
<dbReference type="EMBL" id="JAERUA010000018">
    <property type="protein sequence ID" value="KAI1887482.1"/>
    <property type="molecule type" value="Genomic_DNA"/>
</dbReference>
<sequence>MFQGSDWEKVMNRFSQDRQLMGVHEAFVDFISGRARYDQPNPFASGFFGLDFANGFEEEDEYTDDDSDFEDRRDRRPYCGFNRNFLGHGPPRPRSPCLPRPSYKLGSQVKQIMYEEADKNAKELVEEEERRKIKAEKKRLKKLRQKERKRQEKEKENASKNKDSECPEAEDSVMKSNSSNSDIVDCKKDNKKTSVPPDTGPDFPVEEKPARSAHVENNTSSSKPCEDDDDEDDDDEESDEESIASEPEVLDMSSCFVSKAATIAKRKMELKAKSDKKEEKKGSTRSTRKQEQQQQQQQQHSCNNN</sequence>
<feature type="compositionally biased region" description="Basic residues" evidence="1">
    <location>
        <begin position="132"/>
        <end position="148"/>
    </location>
</feature>
<evidence type="ECO:0000256" key="1">
    <source>
        <dbReference type="SAM" id="MobiDB-lite"/>
    </source>
</evidence>
<protein>
    <submittedName>
        <fullName evidence="2">Uncharacterized protein</fullName>
    </submittedName>
</protein>
<feature type="compositionally biased region" description="Pro residues" evidence="1">
    <location>
        <begin position="90"/>
        <end position="99"/>
    </location>
</feature>
<dbReference type="OrthoDB" id="10621983at2759"/>
<evidence type="ECO:0000313" key="3">
    <source>
        <dbReference type="Proteomes" id="UP000829720"/>
    </source>
</evidence>
<feature type="region of interest" description="Disordered" evidence="1">
    <location>
        <begin position="120"/>
        <end position="254"/>
    </location>
</feature>
<dbReference type="PANTHER" id="PTHR47678:SF1">
    <property type="entry name" value="TETRATRICOPEPTIDE REPEAT PROTEIN 31"/>
    <property type="match status" value="1"/>
</dbReference>
<reference evidence="2" key="1">
    <citation type="submission" date="2021-01" db="EMBL/GenBank/DDBJ databases">
        <authorList>
            <person name="Zahm M."/>
            <person name="Roques C."/>
            <person name="Cabau C."/>
            <person name="Klopp C."/>
            <person name="Donnadieu C."/>
            <person name="Jouanno E."/>
            <person name="Lampietro C."/>
            <person name="Louis A."/>
            <person name="Herpin A."/>
            <person name="Echchiki A."/>
            <person name="Berthelot C."/>
            <person name="Parey E."/>
            <person name="Roest-Crollius H."/>
            <person name="Braasch I."/>
            <person name="Postlethwait J."/>
            <person name="Bobe J."/>
            <person name="Montfort J."/>
            <person name="Bouchez O."/>
            <person name="Begum T."/>
            <person name="Mejri S."/>
            <person name="Adams A."/>
            <person name="Chen W.-J."/>
            <person name="Guiguen Y."/>
        </authorList>
    </citation>
    <scope>NUCLEOTIDE SEQUENCE</scope>
    <source>
        <tissue evidence="2">Blood</tissue>
    </source>
</reference>
<feature type="compositionally biased region" description="Basic and acidic residues" evidence="1">
    <location>
        <begin position="205"/>
        <end position="214"/>
    </location>
</feature>
<gene>
    <name evidence="2" type="ORF">AGOR_G00190770</name>
</gene>
<feature type="region of interest" description="Disordered" evidence="1">
    <location>
        <begin position="267"/>
        <end position="305"/>
    </location>
</feature>
<dbReference type="PANTHER" id="PTHR47678">
    <property type="entry name" value="TETRATRICOPEPTIDE REPEAT PROTEIN 31"/>
    <property type="match status" value="1"/>
</dbReference>
<dbReference type="Proteomes" id="UP000829720">
    <property type="component" value="Unassembled WGS sequence"/>
</dbReference>
<accession>A0A8T3CV52</accession>
<organism evidence="2 3">
    <name type="scientific">Albula goreensis</name>
    <dbReference type="NCBI Taxonomy" id="1534307"/>
    <lineage>
        <taxon>Eukaryota</taxon>
        <taxon>Metazoa</taxon>
        <taxon>Chordata</taxon>
        <taxon>Craniata</taxon>
        <taxon>Vertebrata</taxon>
        <taxon>Euteleostomi</taxon>
        <taxon>Actinopterygii</taxon>
        <taxon>Neopterygii</taxon>
        <taxon>Teleostei</taxon>
        <taxon>Albuliformes</taxon>
        <taxon>Albulidae</taxon>
        <taxon>Albula</taxon>
    </lineage>
</organism>